<keyword evidence="3" id="KW-1185">Reference proteome</keyword>
<sequence length="699" mass="79543">MAGKWFEKSYRRSLVDMHIPDWDERFLSEFDSKEYVRLMKLACVDSLYIYATSCVGLANFPAKAANMHKGLNGKDIIKEITESGREQGMNVIVYYNIWSKWAYDNHPEWRVVNARGQGTADYMWDQPGRYGVCCFNSPYRDFVKEQIEELCENYAFDGLWIDMILLPQTICYCSSCRKRYYDETGCSELPRTINWENPDFVAFQRRREVWLNDFTSLLRNTVNRIKPEASVAYNVSSYSAGWQLGGNVEFFNLNDYLSGDVSGEPLTVTYTCKLFYSASPTHSVEFMTSVADSNLLEHTILKSKEYLRAKLFLTIAHNGSFGFIDAIDPAGTLNERTYRLMGELFNELKPYEAYLDADAEFCQDVGIYTNFESLIDLKENGTRAEDVKVAESPHYMASVSAAKSFIHANIPFGVINKCSLSQIDKYQVIVLPDLVVMDEREIEAFRTYVEKGGRLYASADTSLLDANGNRRSNFMLSEVLGVTFIGRTPENITYAAPTEIGRSLLPDYSQKYPMTLQSGQQLIQADGASAVLATIVLPDIDPDNVHRFSSAISSPPEIVTAYPAIVSNMYGSGRTVYAAGAIEAMEKEAQRSCFVSIVQELMDKPAWFESDAPKSVEITLFHQAKNNRFILNAVNFQKELPNIPVDHIRLRVKLEHRKPSEVSLLPNREPIPYQYDGQYVEFRLPRLETFHMVAVHYAQ</sequence>
<dbReference type="Gene3D" id="3.40.50.880">
    <property type="match status" value="1"/>
</dbReference>
<dbReference type="RefSeq" id="WP_113032113.1">
    <property type="nucleotide sequence ID" value="NZ_QMFB01000009.1"/>
</dbReference>
<dbReference type="CDD" id="cd03143">
    <property type="entry name" value="A4_beta-galactosidase_middle_domain"/>
    <property type="match status" value="1"/>
</dbReference>
<dbReference type="GO" id="GO:0004565">
    <property type="term" value="F:beta-galactosidase activity"/>
    <property type="evidence" value="ECO:0007669"/>
    <property type="project" value="InterPro"/>
</dbReference>
<dbReference type="SUPFAM" id="SSF52317">
    <property type="entry name" value="Class I glutamine amidotransferase-like"/>
    <property type="match status" value="1"/>
</dbReference>
<name>A0A329MLP2_9BACL</name>
<dbReference type="SUPFAM" id="SSF51445">
    <property type="entry name" value="(Trans)glycosidases"/>
    <property type="match status" value="1"/>
</dbReference>
<dbReference type="Proteomes" id="UP000250369">
    <property type="component" value="Unassembled WGS sequence"/>
</dbReference>
<accession>A0A329MLP2</accession>
<dbReference type="Gene3D" id="3.20.20.80">
    <property type="entry name" value="Glycosidases"/>
    <property type="match status" value="1"/>
</dbReference>
<dbReference type="AlphaFoldDB" id="A0A329MLP2"/>
<organism evidence="2 3">
    <name type="scientific">Paenibacillus contaminans</name>
    <dbReference type="NCBI Taxonomy" id="450362"/>
    <lineage>
        <taxon>Bacteria</taxon>
        <taxon>Bacillati</taxon>
        <taxon>Bacillota</taxon>
        <taxon>Bacilli</taxon>
        <taxon>Bacillales</taxon>
        <taxon>Paenibacillaceae</taxon>
        <taxon>Paenibacillus</taxon>
    </lineage>
</organism>
<dbReference type="Pfam" id="PF14871">
    <property type="entry name" value="GHL6"/>
    <property type="match status" value="1"/>
</dbReference>
<dbReference type="Pfam" id="PF08532">
    <property type="entry name" value="Glyco_hydro_42M"/>
    <property type="match status" value="1"/>
</dbReference>
<protein>
    <recommendedName>
        <fullName evidence="1">Beta-galactosidase trimerisation domain-containing protein</fullName>
    </recommendedName>
</protein>
<dbReference type="InterPro" id="IPR017853">
    <property type="entry name" value="GH"/>
</dbReference>
<evidence type="ECO:0000259" key="1">
    <source>
        <dbReference type="Pfam" id="PF08532"/>
    </source>
</evidence>
<proteinExistence type="predicted"/>
<dbReference type="EMBL" id="QMFB01000009">
    <property type="protein sequence ID" value="RAV20216.1"/>
    <property type="molecule type" value="Genomic_DNA"/>
</dbReference>
<dbReference type="InterPro" id="IPR013738">
    <property type="entry name" value="Beta_galactosidase_Trimer"/>
</dbReference>
<evidence type="ECO:0000313" key="2">
    <source>
        <dbReference type="EMBL" id="RAV20216.1"/>
    </source>
</evidence>
<dbReference type="GO" id="GO:0005975">
    <property type="term" value="P:carbohydrate metabolic process"/>
    <property type="evidence" value="ECO:0007669"/>
    <property type="project" value="InterPro"/>
</dbReference>
<dbReference type="OrthoDB" id="9780891at2"/>
<dbReference type="InterPro" id="IPR028212">
    <property type="entry name" value="GHL6"/>
</dbReference>
<gene>
    <name evidence="2" type="ORF">DQG23_17285</name>
</gene>
<dbReference type="InterPro" id="IPR029062">
    <property type="entry name" value="Class_I_gatase-like"/>
</dbReference>
<comment type="caution">
    <text evidence="2">The sequence shown here is derived from an EMBL/GenBank/DDBJ whole genome shotgun (WGS) entry which is preliminary data.</text>
</comment>
<reference evidence="2 3" key="1">
    <citation type="journal article" date="2009" name="Int. J. Syst. Evol. Microbiol.">
        <title>Paenibacillus contaminans sp. nov., isolated from a contaminated laboratory plate.</title>
        <authorList>
            <person name="Chou J.H."/>
            <person name="Lee J.H."/>
            <person name="Lin M.C."/>
            <person name="Chang P.S."/>
            <person name="Arun A.B."/>
            <person name="Young C.C."/>
            <person name="Chen W.M."/>
        </authorList>
    </citation>
    <scope>NUCLEOTIDE SEQUENCE [LARGE SCALE GENOMIC DNA]</scope>
    <source>
        <strain evidence="2 3">CKOBP-6</strain>
    </source>
</reference>
<evidence type="ECO:0000313" key="3">
    <source>
        <dbReference type="Proteomes" id="UP000250369"/>
    </source>
</evidence>
<feature type="domain" description="Beta-galactosidase trimerisation" evidence="1">
    <location>
        <begin position="404"/>
        <end position="471"/>
    </location>
</feature>